<gene>
    <name evidence="2" type="ORF">A1353_15605</name>
</gene>
<evidence type="ECO:0000256" key="1">
    <source>
        <dbReference type="SAM" id="Phobius"/>
    </source>
</evidence>
<sequence>MDNQYKKNRITIIVIFAMSIVPFGFAWFLAKNSDIVKLGTNNGALISPPQVTSADEFSGYDTFSAQNMQELKGHWVLVNPVPKNCEETCRDALYKTNQLTLMMGKDIARIRRLAVLFDKTYQLPAEWRDDGRLLKALPAVSLQEKLKQLSVQPLPEGMLIIMDPLGNLMMQYAPGYDPYQVKSDLSKLLRISQIG</sequence>
<feature type="transmembrane region" description="Helical" evidence="1">
    <location>
        <begin position="12"/>
        <end position="30"/>
    </location>
</feature>
<accession>A0A177MCI0</accession>
<keyword evidence="1" id="KW-1133">Transmembrane helix</keyword>
<evidence type="ECO:0008006" key="4">
    <source>
        <dbReference type="Google" id="ProtNLM"/>
    </source>
</evidence>
<organism evidence="2 3">
    <name type="scientific">Methylomonas methanica</name>
    <dbReference type="NCBI Taxonomy" id="421"/>
    <lineage>
        <taxon>Bacteria</taxon>
        <taxon>Pseudomonadati</taxon>
        <taxon>Pseudomonadota</taxon>
        <taxon>Gammaproteobacteria</taxon>
        <taxon>Methylococcales</taxon>
        <taxon>Methylococcaceae</taxon>
        <taxon>Methylomonas</taxon>
    </lineage>
</organism>
<keyword evidence="1" id="KW-0472">Membrane</keyword>
<dbReference type="Proteomes" id="UP000077763">
    <property type="component" value="Unassembled WGS sequence"/>
</dbReference>
<protein>
    <recommendedName>
        <fullName evidence="4">Transmembrane protein</fullName>
    </recommendedName>
</protein>
<evidence type="ECO:0000313" key="2">
    <source>
        <dbReference type="EMBL" id="OAI02670.1"/>
    </source>
</evidence>
<comment type="caution">
    <text evidence="2">The sequence shown here is derived from an EMBL/GenBank/DDBJ whole genome shotgun (WGS) entry which is preliminary data.</text>
</comment>
<dbReference type="AlphaFoldDB" id="A0A177MCI0"/>
<keyword evidence="1" id="KW-0812">Transmembrane</keyword>
<name>A0A177MCI0_METMH</name>
<proteinExistence type="predicted"/>
<reference evidence="2 3" key="1">
    <citation type="submission" date="2016-03" db="EMBL/GenBank/DDBJ databases">
        <authorList>
            <person name="Ploux O."/>
        </authorList>
    </citation>
    <scope>NUCLEOTIDE SEQUENCE [LARGE SCALE GENOMIC DNA]</scope>
    <source>
        <strain evidence="2 3">R-45371</strain>
    </source>
</reference>
<evidence type="ECO:0000313" key="3">
    <source>
        <dbReference type="Proteomes" id="UP000077763"/>
    </source>
</evidence>
<dbReference type="EMBL" id="LUUH01000061">
    <property type="protein sequence ID" value="OAI02670.1"/>
    <property type="molecule type" value="Genomic_DNA"/>
</dbReference>
<dbReference type="InterPro" id="IPR036249">
    <property type="entry name" value="Thioredoxin-like_sf"/>
</dbReference>
<dbReference type="SUPFAM" id="SSF52833">
    <property type="entry name" value="Thioredoxin-like"/>
    <property type="match status" value="1"/>
</dbReference>